<evidence type="ECO:0000313" key="2">
    <source>
        <dbReference type="Proteomes" id="UP000012329"/>
    </source>
</evidence>
<organism evidence="1 2">
    <name type="scientific">Leptospira interrogans str. 2002000626</name>
    <dbReference type="NCBI Taxonomy" id="996803"/>
    <lineage>
        <taxon>Bacteria</taxon>
        <taxon>Pseudomonadati</taxon>
        <taxon>Spirochaetota</taxon>
        <taxon>Spirochaetia</taxon>
        <taxon>Leptospirales</taxon>
        <taxon>Leptospiraceae</taxon>
        <taxon>Leptospira</taxon>
    </lineage>
</organism>
<comment type="caution">
    <text evidence="1">The sequence shown here is derived from an EMBL/GenBank/DDBJ whole genome shotgun (WGS) entry which is preliminary data.</text>
</comment>
<proteinExistence type="predicted"/>
<name>A0A829D1J4_LEPIR</name>
<sequence length="39" mass="4110">MYSIVPSSDSFSLLFTPALSNVNLQETEDSSNSASGVNT</sequence>
<gene>
    <name evidence="1" type="ORF">LEP1GSC029_0993</name>
</gene>
<dbReference type="EMBL" id="AFJL02000055">
    <property type="protein sequence ID" value="EMY06082.1"/>
    <property type="molecule type" value="Genomic_DNA"/>
</dbReference>
<dbReference type="AlphaFoldDB" id="A0A829D1J4"/>
<dbReference type="Proteomes" id="UP000012329">
    <property type="component" value="Unassembled WGS sequence"/>
</dbReference>
<evidence type="ECO:0000313" key="1">
    <source>
        <dbReference type="EMBL" id="EMY06082.1"/>
    </source>
</evidence>
<reference evidence="1 2" key="1">
    <citation type="submission" date="2013-02" db="EMBL/GenBank/DDBJ databases">
        <authorList>
            <person name="Harkins D.M."/>
            <person name="Durkin A.S."/>
            <person name="Brinkac L.M."/>
            <person name="Haft D.H."/>
            <person name="Selengut J.D."/>
            <person name="Sanka R."/>
            <person name="DePew J."/>
            <person name="Purushe J."/>
            <person name="Whelen A.C."/>
            <person name="Vinetz J.M."/>
            <person name="Sutton G.G."/>
            <person name="Nierman W.C."/>
            <person name="Fouts D.E."/>
        </authorList>
    </citation>
    <scope>NUCLEOTIDE SEQUENCE [LARGE SCALE GENOMIC DNA]</scope>
    <source>
        <strain evidence="1 2">2002000626</strain>
    </source>
</reference>
<accession>A0A829D1J4</accession>
<protein>
    <submittedName>
        <fullName evidence="1">Uncharacterized protein</fullName>
    </submittedName>
</protein>